<keyword evidence="12" id="KW-0175">Coiled coil</keyword>
<dbReference type="SUPFAM" id="SSF52540">
    <property type="entry name" value="P-loop containing nucleoside triphosphate hydrolases"/>
    <property type="match status" value="1"/>
</dbReference>
<dbReference type="Pfam" id="PF22608">
    <property type="entry name" value="DNAX_ATPase_lid"/>
    <property type="match status" value="1"/>
</dbReference>
<keyword evidence="7" id="KW-0547">Nucleotide-binding</keyword>
<comment type="similarity">
    <text evidence="1">Belongs to the DnaX/STICHEL family.</text>
</comment>
<evidence type="ECO:0000313" key="14">
    <source>
        <dbReference type="EMBL" id="MBK1469112.1"/>
    </source>
</evidence>
<keyword evidence="15" id="KW-1185">Reference proteome</keyword>
<keyword evidence="4 14" id="KW-0548">Nucleotidyltransferase</keyword>
<dbReference type="CDD" id="cd18137">
    <property type="entry name" value="HLD_clamp_pol_III_gamma_tau"/>
    <property type="match status" value="1"/>
</dbReference>
<dbReference type="InterPro" id="IPR012763">
    <property type="entry name" value="DNA_pol_III_sug/sutau_N"/>
</dbReference>
<dbReference type="Gene3D" id="1.10.8.60">
    <property type="match status" value="1"/>
</dbReference>
<dbReference type="Pfam" id="PF13177">
    <property type="entry name" value="DNA_pol3_delta2"/>
    <property type="match status" value="1"/>
</dbReference>
<evidence type="ECO:0000256" key="3">
    <source>
        <dbReference type="ARBA" id="ARBA00022679"/>
    </source>
</evidence>
<reference evidence="14 15" key="1">
    <citation type="submission" date="2020-09" db="EMBL/GenBank/DDBJ databases">
        <title>Parvimonas S3374 sp. nov.</title>
        <authorList>
            <person name="Buhl M."/>
        </authorList>
    </citation>
    <scope>NUCLEOTIDE SEQUENCE [LARGE SCALE GENOMIC DNA]</scope>
    <source>
        <strain evidence="14 15">S3374</strain>
    </source>
</reference>
<comment type="caution">
    <text evidence="14">The sequence shown here is derived from an EMBL/GenBank/DDBJ whole genome shotgun (WGS) entry which is preliminary data.</text>
</comment>
<evidence type="ECO:0000256" key="10">
    <source>
        <dbReference type="ARBA" id="ARBA00022932"/>
    </source>
</evidence>
<organism evidence="14 15">
    <name type="scientific">Parvimonas parva</name>
    <dbReference type="NCBI Taxonomy" id="2769485"/>
    <lineage>
        <taxon>Bacteria</taxon>
        <taxon>Bacillati</taxon>
        <taxon>Bacillota</taxon>
        <taxon>Tissierellia</taxon>
        <taxon>Tissierellales</taxon>
        <taxon>Peptoniphilaceae</taxon>
        <taxon>Parvimonas</taxon>
    </lineage>
</organism>
<evidence type="ECO:0000313" key="15">
    <source>
        <dbReference type="Proteomes" id="UP000823123"/>
    </source>
</evidence>
<evidence type="ECO:0000256" key="8">
    <source>
        <dbReference type="ARBA" id="ARBA00022833"/>
    </source>
</evidence>
<feature type="domain" description="AAA+ ATPase" evidence="13">
    <location>
        <begin position="36"/>
        <end position="178"/>
    </location>
</feature>
<evidence type="ECO:0000256" key="9">
    <source>
        <dbReference type="ARBA" id="ARBA00022840"/>
    </source>
</evidence>
<dbReference type="Pfam" id="PF12169">
    <property type="entry name" value="DNA_pol3_gamma3"/>
    <property type="match status" value="1"/>
</dbReference>
<feature type="coiled-coil region" evidence="12">
    <location>
        <begin position="348"/>
        <end position="410"/>
    </location>
</feature>
<dbReference type="InterPro" id="IPR045085">
    <property type="entry name" value="HLD_clamp_pol_III_gamma_tau"/>
</dbReference>
<keyword evidence="6" id="KW-0479">Metal-binding</keyword>
<evidence type="ECO:0000256" key="4">
    <source>
        <dbReference type="ARBA" id="ARBA00022695"/>
    </source>
</evidence>
<dbReference type="InterPro" id="IPR008921">
    <property type="entry name" value="DNA_pol3_clamp-load_cplx_C"/>
</dbReference>
<dbReference type="Proteomes" id="UP000823123">
    <property type="component" value="Unassembled WGS sequence"/>
</dbReference>
<dbReference type="Gene3D" id="3.40.50.300">
    <property type="entry name" value="P-loop containing nucleotide triphosphate hydrolases"/>
    <property type="match status" value="1"/>
</dbReference>
<dbReference type="PANTHER" id="PTHR11669:SF0">
    <property type="entry name" value="PROTEIN STICHEL-LIKE 2"/>
    <property type="match status" value="1"/>
</dbReference>
<comment type="catalytic activity">
    <reaction evidence="11">
        <text>DNA(n) + a 2'-deoxyribonucleoside 5'-triphosphate = DNA(n+1) + diphosphate</text>
        <dbReference type="Rhea" id="RHEA:22508"/>
        <dbReference type="Rhea" id="RHEA-COMP:17339"/>
        <dbReference type="Rhea" id="RHEA-COMP:17340"/>
        <dbReference type="ChEBI" id="CHEBI:33019"/>
        <dbReference type="ChEBI" id="CHEBI:61560"/>
        <dbReference type="ChEBI" id="CHEBI:173112"/>
        <dbReference type="EC" id="2.7.7.7"/>
    </reaction>
</comment>
<dbReference type="SUPFAM" id="SSF48019">
    <property type="entry name" value="post-AAA+ oligomerization domain-like"/>
    <property type="match status" value="1"/>
</dbReference>
<keyword evidence="10" id="KW-0239">DNA-directed DNA polymerase</keyword>
<gene>
    <name evidence="14" type="primary">dnaX</name>
    <name evidence="14" type="ORF">IBJ83_07410</name>
</gene>
<keyword evidence="3 14" id="KW-0808">Transferase</keyword>
<sequence>MKQAIYREFRPKDFTRVVGQNHIVEILKNQIKTENLGHAYLFSGIRGTGKTSCAKIFARAVNCLNPIDGNPCNECENCKMILNDKALEVVEMDAASNRRIDDIRELKEKVIYPPQLVKYKVYIIDEAHMITNEGFNALLKILEEPPKHLIFILATTEIDKLPDTIISRCQRFEFKRIDNLNIVQNINYILKNLNVEIESEGVNLISELSSGAMRDALSLLDQVVATGKEKITVEDINECLGLVNLNMLFEFSKSILNSSKNETIEIFRNLVKNGKTPYNIIVDLVKHFRNIILVKSIEKSLTSLNDVEYKRYLEHANKFTIEELIFILENLLETEDKMKKSDMQNALAELLIIKINSFKKEKSELEKRIETLEKIIKSGNLKVEVVENKAEEKKEEKSEKTDEIDDFNSDETFDIYNEILQNENPFETKENIDEKNTENIEKEEKISAKQEPQVEEQNEIVDENIDLTPFKDVLKETIFKKTVSKLFDESVKEIHYVTKENFLYIDCKAYLFKFGSYKLDENNAFVLKEKAILDEFFTRVNLPTRNSLTIYANFVA</sequence>
<keyword evidence="9" id="KW-0067">ATP-binding</keyword>
<dbReference type="NCBIfam" id="NF004046">
    <property type="entry name" value="PRK05563.1"/>
    <property type="match status" value="1"/>
</dbReference>
<evidence type="ECO:0000256" key="2">
    <source>
        <dbReference type="ARBA" id="ARBA00012417"/>
    </source>
</evidence>
<evidence type="ECO:0000256" key="12">
    <source>
        <dbReference type="SAM" id="Coils"/>
    </source>
</evidence>
<dbReference type="Gene3D" id="1.20.272.10">
    <property type="match status" value="1"/>
</dbReference>
<keyword evidence="8" id="KW-0862">Zinc</keyword>
<evidence type="ECO:0000256" key="1">
    <source>
        <dbReference type="ARBA" id="ARBA00006360"/>
    </source>
</evidence>
<dbReference type="NCBIfam" id="TIGR02397">
    <property type="entry name" value="dnaX_nterm"/>
    <property type="match status" value="1"/>
</dbReference>
<dbReference type="InterPro" id="IPR005790">
    <property type="entry name" value="DNA_polIII_delta"/>
</dbReference>
<evidence type="ECO:0000256" key="7">
    <source>
        <dbReference type="ARBA" id="ARBA00022741"/>
    </source>
</evidence>
<evidence type="ECO:0000256" key="5">
    <source>
        <dbReference type="ARBA" id="ARBA00022705"/>
    </source>
</evidence>
<dbReference type="PANTHER" id="PTHR11669">
    <property type="entry name" value="REPLICATION FACTOR C / DNA POLYMERASE III GAMMA-TAU SUBUNIT"/>
    <property type="match status" value="1"/>
</dbReference>
<dbReference type="CDD" id="cd00009">
    <property type="entry name" value="AAA"/>
    <property type="match status" value="1"/>
</dbReference>
<dbReference type="InterPro" id="IPR022754">
    <property type="entry name" value="DNA_pol_III_gamma-3"/>
</dbReference>
<dbReference type="GO" id="GO:0003887">
    <property type="term" value="F:DNA-directed DNA polymerase activity"/>
    <property type="evidence" value="ECO:0007669"/>
    <property type="project" value="UniProtKB-EC"/>
</dbReference>
<dbReference type="EC" id="2.7.7.7" evidence="2"/>
<dbReference type="NCBIfam" id="TIGR01128">
    <property type="entry name" value="holA"/>
    <property type="match status" value="1"/>
</dbReference>
<evidence type="ECO:0000259" key="13">
    <source>
        <dbReference type="SMART" id="SM00382"/>
    </source>
</evidence>
<name>A0ABS1CC42_9FIRM</name>
<dbReference type="EMBL" id="JACVDA010000025">
    <property type="protein sequence ID" value="MBK1469112.1"/>
    <property type="molecule type" value="Genomic_DNA"/>
</dbReference>
<keyword evidence="5" id="KW-0235">DNA replication</keyword>
<dbReference type="InterPro" id="IPR027417">
    <property type="entry name" value="P-loop_NTPase"/>
</dbReference>
<evidence type="ECO:0000256" key="11">
    <source>
        <dbReference type="ARBA" id="ARBA00049244"/>
    </source>
</evidence>
<proteinExistence type="inferred from homology"/>
<evidence type="ECO:0000256" key="6">
    <source>
        <dbReference type="ARBA" id="ARBA00022723"/>
    </source>
</evidence>
<dbReference type="InterPro" id="IPR050238">
    <property type="entry name" value="DNA_Rep/Repair_Clamp_Loader"/>
</dbReference>
<accession>A0ABS1CC42</accession>
<dbReference type="InterPro" id="IPR003593">
    <property type="entry name" value="AAA+_ATPase"/>
</dbReference>
<protein>
    <recommendedName>
        <fullName evidence="2">DNA-directed DNA polymerase</fullName>
        <ecNumber evidence="2">2.7.7.7</ecNumber>
    </recommendedName>
</protein>
<dbReference type="SMART" id="SM00382">
    <property type="entry name" value="AAA"/>
    <property type="match status" value="1"/>
</dbReference>
<dbReference type="RefSeq" id="WP_201275952.1">
    <property type="nucleotide sequence ID" value="NZ_JACVDA010000025.1"/>
</dbReference>